<organism evidence="10 11">
    <name type="scientific">Corynespora cassiicola Philippines</name>
    <dbReference type="NCBI Taxonomy" id="1448308"/>
    <lineage>
        <taxon>Eukaryota</taxon>
        <taxon>Fungi</taxon>
        <taxon>Dikarya</taxon>
        <taxon>Ascomycota</taxon>
        <taxon>Pezizomycotina</taxon>
        <taxon>Dothideomycetes</taxon>
        <taxon>Pleosporomycetidae</taxon>
        <taxon>Pleosporales</taxon>
        <taxon>Corynesporascaceae</taxon>
        <taxon>Corynespora</taxon>
    </lineage>
</organism>
<feature type="transmembrane region" description="Helical" evidence="8">
    <location>
        <begin position="449"/>
        <end position="470"/>
    </location>
</feature>
<evidence type="ECO:0000259" key="9">
    <source>
        <dbReference type="PROSITE" id="PS50850"/>
    </source>
</evidence>
<dbReference type="GO" id="GO:0016020">
    <property type="term" value="C:membrane"/>
    <property type="evidence" value="ECO:0007669"/>
    <property type="project" value="UniProtKB-SubCell"/>
</dbReference>
<proteinExistence type="inferred from homology"/>
<feature type="transmembrane region" description="Helical" evidence="8">
    <location>
        <begin position="130"/>
        <end position="152"/>
    </location>
</feature>
<feature type="transmembrane region" description="Helical" evidence="8">
    <location>
        <begin position="327"/>
        <end position="345"/>
    </location>
</feature>
<dbReference type="Pfam" id="PF00083">
    <property type="entry name" value="Sugar_tr"/>
    <property type="match status" value="1"/>
</dbReference>
<feature type="transmembrane region" description="Helical" evidence="8">
    <location>
        <begin position="164"/>
        <end position="184"/>
    </location>
</feature>
<name>A0A2T2N1V9_CORCC</name>
<evidence type="ECO:0000256" key="2">
    <source>
        <dbReference type="ARBA" id="ARBA00010992"/>
    </source>
</evidence>
<dbReference type="PROSITE" id="PS50850">
    <property type="entry name" value="MFS"/>
    <property type="match status" value="1"/>
</dbReference>
<evidence type="ECO:0000256" key="1">
    <source>
        <dbReference type="ARBA" id="ARBA00004141"/>
    </source>
</evidence>
<keyword evidence="3 7" id="KW-0813">Transport</keyword>
<dbReference type="FunFam" id="1.20.1250.20:FF:000134">
    <property type="entry name" value="MFS sugar transporter protein"/>
    <property type="match status" value="1"/>
</dbReference>
<sequence>MSSLPSVSGDGELTSHILDGPKPKWWKDSGLRRLMFWQLCILVSQATVGYDESLVGSFQAMQPWVEAMGHPTSSDVGLITSILFVGGFVGAFFAPHVADNYGRRPSIFVGSLLCTTGAAIQTASTSRGMFIGSRLILGLGISFTTNAGPTLLNELAHPQMRGQISATFNALWYVGSIIASWLTFGTGHLNSHWAWRIPSLVQGVPAVLVAISVAWIPESPRFLCSKGRIPEAQQILNYYHANGRQDDPLVAAELEQIITAIRLERESKMTSWSTMLKSRANRKRLGICIAVALLTLWNGQGVISYYFSPILTSIGITNTNQQTGINGGMQIWNLLCSLFGVYLSERIGRRPLWLASFIGMMMANVPLTIASARYAANGSKGAAYATVIFLFLYNAAFNIACNPLPYSYTTELLPYSIRTRGLGLFISISMAALTVNQYVNPIALDSIGFWYFVFYLGMLIIGVAIIYFFFPETKGYTLEELARVFGEDGVERVEVIRGVEVGSNVSHEEIIHQQKGV</sequence>
<feature type="transmembrane region" description="Helical" evidence="8">
    <location>
        <begin position="352"/>
        <end position="376"/>
    </location>
</feature>
<feature type="transmembrane region" description="Helical" evidence="8">
    <location>
        <begin position="422"/>
        <end position="443"/>
    </location>
</feature>
<dbReference type="Gene3D" id="1.20.1250.20">
    <property type="entry name" value="MFS general substrate transporter like domains"/>
    <property type="match status" value="1"/>
</dbReference>
<dbReference type="EMBL" id="KZ678157">
    <property type="protein sequence ID" value="PSN59349.1"/>
    <property type="molecule type" value="Genomic_DNA"/>
</dbReference>
<accession>A0A2T2N1V9</accession>
<keyword evidence="4 8" id="KW-0812">Transmembrane</keyword>
<dbReference type="PROSITE" id="PS00216">
    <property type="entry name" value="SUGAR_TRANSPORT_1"/>
    <property type="match status" value="1"/>
</dbReference>
<comment type="similarity">
    <text evidence="2 7">Belongs to the major facilitator superfamily. Sugar transporter (TC 2.A.1.1) family.</text>
</comment>
<keyword evidence="5 8" id="KW-1133">Transmembrane helix</keyword>
<feature type="transmembrane region" description="Helical" evidence="8">
    <location>
        <begin position="382"/>
        <end position="401"/>
    </location>
</feature>
<keyword evidence="11" id="KW-1185">Reference proteome</keyword>
<dbReference type="PANTHER" id="PTHR48022">
    <property type="entry name" value="PLASTIDIC GLUCOSE TRANSPORTER 4"/>
    <property type="match status" value="1"/>
</dbReference>
<feature type="domain" description="Major facilitator superfamily (MFS) profile" evidence="9">
    <location>
        <begin position="37"/>
        <end position="474"/>
    </location>
</feature>
<keyword evidence="6 8" id="KW-0472">Membrane</keyword>
<protein>
    <submittedName>
        <fullName evidence="10">Hexose transporter</fullName>
    </submittedName>
</protein>
<gene>
    <name evidence="10" type="ORF">BS50DRAFT_580069</name>
</gene>
<evidence type="ECO:0000256" key="8">
    <source>
        <dbReference type="SAM" id="Phobius"/>
    </source>
</evidence>
<evidence type="ECO:0000256" key="4">
    <source>
        <dbReference type="ARBA" id="ARBA00022692"/>
    </source>
</evidence>
<dbReference type="InterPro" id="IPR005829">
    <property type="entry name" value="Sugar_transporter_CS"/>
</dbReference>
<evidence type="ECO:0000313" key="11">
    <source>
        <dbReference type="Proteomes" id="UP000240883"/>
    </source>
</evidence>
<feature type="transmembrane region" description="Helical" evidence="8">
    <location>
        <begin position="76"/>
        <end position="94"/>
    </location>
</feature>
<feature type="transmembrane region" description="Helical" evidence="8">
    <location>
        <begin position="196"/>
        <end position="216"/>
    </location>
</feature>
<feature type="transmembrane region" description="Helical" evidence="8">
    <location>
        <begin position="106"/>
        <end position="124"/>
    </location>
</feature>
<dbReference type="AlphaFoldDB" id="A0A2T2N1V9"/>
<dbReference type="InterPro" id="IPR020846">
    <property type="entry name" value="MFS_dom"/>
</dbReference>
<dbReference type="NCBIfam" id="TIGR00879">
    <property type="entry name" value="SP"/>
    <property type="match status" value="1"/>
</dbReference>
<dbReference type="OrthoDB" id="6133115at2759"/>
<dbReference type="Proteomes" id="UP000240883">
    <property type="component" value="Unassembled WGS sequence"/>
</dbReference>
<dbReference type="GO" id="GO:0005351">
    <property type="term" value="F:carbohydrate:proton symporter activity"/>
    <property type="evidence" value="ECO:0007669"/>
    <property type="project" value="TreeGrafter"/>
</dbReference>
<evidence type="ECO:0000256" key="5">
    <source>
        <dbReference type="ARBA" id="ARBA00022989"/>
    </source>
</evidence>
<dbReference type="PANTHER" id="PTHR48022:SF64">
    <property type="entry name" value="MAJOR FACILITATOR SUPERFAMILY (MFS) PROFILE DOMAIN-CONTAINING PROTEIN"/>
    <property type="match status" value="1"/>
</dbReference>
<dbReference type="InterPro" id="IPR005828">
    <property type="entry name" value="MFS_sugar_transport-like"/>
</dbReference>
<reference evidence="10 11" key="1">
    <citation type="journal article" date="2018" name="Front. Microbiol.">
        <title>Genome-Wide Analysis of Corynespora cassiicola Leaf Fall Disease Putative Effectors.</title>
        <authorList>
            <person name="Lopez D."/>
            <person name="Ribeiro S."/>
            <person name="Label P."/>
            <person name="Fumanal B."/>
            <person name="Venisse J.S."/>
            <person name="Kohler A."/>
            <person name="de Oliveira R.R."/>
            <person name="Labutti K."/>
            <person name="Lipzen A."/>
            <person name="Lail K."/>
            <person name="Bauer D."/>
            <person name="Ohm R.A."/>
            <person name="Barry K.W."/>
            <person name="Spatafora J."/>
            <person name="Grigoriev I.V."/>
            <person name="Martin F.M."/>
            <person name="Pujade-Renaud V."/>
        </authorList>
    </citation>
    <scope>NUCLEOTIDE SEQUENCE [LARGE SCALE GENOMIC DNA]</scope>
    <source>
        <strain evidence="10 11">Philippines</strain>
    </source>
</reference>
<feature type="transmembrane region" description="Helical" evidence="8">
    <location>
        <begin position="285"/>
        <end position="307"/>
    </location>
</feature>
<dbReference type="PRINTS" id="PR00171">
    <property type="entry name" value="SUGRTRNSPORT"/>
</dbReference>
<evidence type="ECO:0000256" key="6">
    <source>
        <dbReference type="ARBA" id="ARBA00023136"/>
    </source>
</evidence>
<dbReference type="InterPro" id="IPR036259">
    <property type="entry name" value="MFS_trans_sf"/>
</dbReference>
<evidence type="ECO:0000256" key="7">
    <source>
        <dbReference type="RuleBase" id="RU003346"/>
    </source>
</evidence>
<evidence type="ECO:0000256" key="3">
    <source>
        <dbReference type="ARBA" id="ARBA00022448"/>
    </source>
</evidence>
<dbReference type="InterPro" id="IPR003663">
    <property type="entry name" value="Sugar/inositol_transpt"/>
</dbReference>
<comment type="subcellular location">
    <subcellularLocation>
        <location evidence="1">Membrane</location>
        <topology evidence="1">Multi-pass membrane protein</topology>
    </subcellularLocation>
</comment>
<dbReference type="InterPro" id="IPR050360">
    <property type="entry name" value="MFS_Sugar_Transporters"/>
</dbReference>
<dbReference type="SUPFAM" id="SSF103473">
    <property type="entry name" value="MFS general substrate transporter"/>
    <property type="match status" value="1"/>
</dbReference>
<evidence type="ECO:0000313" key="10">
    <source>
        <dbReference type="EMBL" id="PSN59349.1"/>
    </source>
</evidence>